<dbReference type="InterPro" id="IPR020892">
    <property type="entry name" value="Cyclophilin-type_PPIase_CS"/>
</dbReference>
<evidence type="ECO:0000259" key="13">
    <source>
        <dbReference type="PROSITE" id="PS51698"/>
    </source>
</evidence>
<dbReference type="InterPro" id="IPR044666">
    <property type="entry name" value="Cyclophilin_A-like"/>
</dbReference>
<reference evidence="14" key="1">
    <citation type="submission" date="2014-05" db="EMBL/GenBank/DDBJ databases">
        <title>The transcriptome of the halophilic microalga Tetraselmis sp. GSL018 isolated from the Great Salt Lake, Utah.</title>
        <authorList>
            <person name="Jinkerson R.E."/>
            <person name="D'Adamo S."/>
            <person name="Posewitz M.C."/>
        </authorList>
    </citation>
    <scope>NUCLEOTIDE SEQUENCE</scope>
    <source>
        <strain evidence="14">GSL018</strain>
    </source>
</reference>
<comment type="similarity">
    <text evidence="5">Belongs to the cyclophilin-type PPIase family. PPIL2 subfamily.</text>
</comment>
<sequence length="599" mass="66590">MGKKQHSKDRMYLTRTEWATEWGGYKPKTEVRFRSLPFYCCGISFTPFEDPVCTDDGTVFDITNIVPYIQKFGKHPVSGEPLKLSALTQLHFHKNADGEYHCPVMNKVFTQSTHIVAVKVTGNVYCYEAVEELNIKPKNWKDLLTDEKFTRKDIITIQDPLNIAARELDKFDHVKKNIKLNEPSEEDRPENCVKSASADVQRALGALVSQEERDKAMAAGGGGKKAQMARLLADAKASERKEAPKTAGDPRLRAPERSESSIPFRPGAATWNTDDCRDGDPIAPKAKKGQQAAQGDSVSKPAGPTPAEIYRRTAKMVEGKNTTGAAARGFTSTTWEPTRENKREMVLVQRTPKKKGYVRIHTNLGDLNVELHCDLVPRTCENFLELCEQGYYNSTVFHRSIKSFMIQGGDPTGTGKGGSSIYGDTFRDELDSRLTHSGRGVLSMANSGPNTNGSQFFILYKSAHHLDYKHSVFGKVVGGLEVLSILERVPTDEEDRPEQDIRFESATVFVNPFREMAAEEEREEAEKQQVDAKARGEDEEEFGLWFSNPGSITAGGSNGVGKYLKTALLQQRKVDGGPEDQRPKKTAKSSGGYGNFDSW</sequence>
<dbReference type="SUPFAM" id="SSF57850">
    <property type="entry name" value="RING/U-box"/>
    <property type="match status" value="1"/>
</dbReference>
<organism evidence="14">
    <name type="scientific">Tetraselmis sp. GSL018</name>
    <dbReference type="NCBI Taxonomy" id="582737"/>
    <lineage>
        <taxon>Eukaryota</taxon>
        <taxon>Viridiplantae</taxon>
        <taxon>Chlorophyta</taxon>
        <taxon>core chlorophytes</taxon>
        <taxon>Chlorodendrophyceae</taxon>
        <taxon>Chlorodendrales</taxon>
        <taxon>Chlorodendraceae</taxon>
        <taxon>Tetraselmis</taxon>
    </lineage>
</organism>
<dbReference type="Pfam" id="PF00160">
    <property type="entry name" value="Pro_isomerase"/>
    <property type="match status" value="1"/>
</dbReference>
<dbReference type="GO" id="GO:0000209">
    <property type="term" value="P:protein polyubiquitination"/>
    <property type="evidence" value="ECO:0007669"/>
    <property type="project" value="TreeGrafter"/>
</dbReference>
<dbReference type="AlphaFoldDB" id="A0A061RDU6"/>
<keyword evidence="6" id="KW-0808">Transferase</keyword>
<dbReference type="SMART" id="SM00504">
    <property type="entry name" value="Ubox"/>
    <property type="match status" value="1"/>
</dbReference>
<dbReference type="CDD" id="cd01923">
    <property type="entry name" value="cyclophilin_RING"/>
    <property type="match status" value="1"/>
</dbReference>
<evidence type="ECO:0000256" key="2">
    <source>
        <dbReference type="ARBA" id="ARBA00000971"/>
    </source>
</evidence>
<evidence type="ECO:0000256" key="6">
    <source>
        <dbReference type="ARBA" id="ARBA00022679"/>
    </source>
</evidence>
<dbReference type="PRINTS" id="PR00153">
    <property type="entry name" value="CSAPPISMRASE"/>
</dbReference>
<dbReference type="InterPro" id="IPR013083">
    <property type="entry name" value="Znf_RING/FYVE/PHD"/>
</dbReference>
<dbReference type="Gene3D" id="2.40.100.10">
    <property type="entry name" value="Cyclophilin-like"/>
    <property type="match status" value="1"/>
</dbReference>
<evidence type="ECO:0000256" key="10">
    <source>
        <dbReference type="ARBA" id="ARBA00023242"/>
    </source>
</evidence>
<dbReference type="PANTHER" id="PTHR45625">
    <property type="entry name" value="PEPTIDYL-PROLYL CIS-TRANS ISOMERASE-RELATED"/>
    <property type="match status" value="1"/>
</dbReference>
<keyword evidence="10" id="KW-0539">Nucleus</keyword>
<evidence type="ECO:0000256" key="7">
    <source>
        <dbReference type="ARBA" id="ARBA00022786"/>
    </source>
</evidence>
<keyword evidence="7" id="KW-0833">Ubl conjugation pathway</keyword>
<feature type="region of interest" description="Disordered" evidence="11">
    <location>
        <begin position="571"/>
        <end position="599"/>
    </location>
</feature>
<evidence type="ECO:0000256" key="9">
    <source>
        <dbReference type="ARBA" id="ARBA00023235"/>
    </source>
</evidence>
<evidence type="ECO:0000256" key="11">
    <source>
        <dbReference type="SAM" id="MobiDB-lite"/>
    </source>
</evidence>
<dbReference type="FunFam" id="2.40.100.10:FF:000014">
    <property type="entry name" value="Peptidyl-prolyl cis-trans isomerase cyp65"/>
    <property type="match status" value="1"/>
</dbReference>
<evidence type="ECO:0000256" key="5">
    <source>
        <dbReference type="ARBA" id="ARBA00007930"/>
    </source>
</evidence>
<dbReference type="UniPathway" id="UPA00143"/>
<gene>
    <name evidence="14" type="primary">CYC4</name>
    <name evidence="14" type="ORF">TSPGSL018_4854</name>
</gene>
<comment type="catalytic activity">
    <reaction evidence="2">
        <text>[protein]-peptidylproline (omega=180) = [protein]-peptidylproline (omega=0)</text>
        <dbReference type="Rhea" id="RHEA:16237"/>
        <dbReference type="Rhea" id="RHEA-COMP:10747"/>
        <dbReference type="Rhea" id="RHEA-COMP:10748"/>
        <dbReference type="ChEBI" id="CHEBI:83833"/>
        <dbReference type="ChEBI" id="CHEBI:83834"/>
        <dbReference type="EC" id="5.2.1.8"/>
    </reaction>
</comment>
<comment type="subcellular location">
    <subcellularLocation>
        <location evidence="4">Nucleus</location>
    </subcellularLocation>
</comment>
<keyword evidence="8" id="KW-0697">Rotamase</keyword>
<dbReference type="GO" id="GO:0006457">
    <property type="term" value="P:protein folding"/>
    <property type="evidence" value="ECO:0007669"/>
    <property type="project" value="InterPro"/>
</dbReference>
<feature type="compositionally biased region" description="Basic and acidic residues" evidence="11">
    <location>
        <begin position="572"/>
        <end position="583"/>
    </location>
</feature>
<dbReference type="PROSITE" id="PS00170">
    <property type="entry name" value="CSA_PPIASE_1"/>
    <property type="match status" value="1"/>
</dbReference>
<feature type="compositionally biased region" description="Basic and acidic residues" evidence="11">
    <location>
        <begin position="236"/>
        <end position="259"/>
    </location>
</feature>
<dbReference type="EMBL" id="GBEZ01016109">
    <property type="protein sequence ID" value="JAC70113.1"/>
    <property type="molecule type" value="Transcribed_RNA"/>
</dbReference>
<comment type="catalytic activity">
    <reaction evidence="1">
        <text>S-ubiquitinyl-[E2 ubiquitin-conjugating enzyme]-L-cysteine + [acceptor protein]-L-lysine = [E2 ubiquitin-conjugating enzyme]-L-cysteine + N(6)-ubiquitinyl-[acceptor protein]-L-lysine.</text>
        <dbReference type="EC" id="2.3.2.27"/>
    </reaction>
</comment>
<evidence type="ECO:0000256" key="4">
    <source>
        <dbReference type="ARBA" id="ARBA00004123"/>
    </source>
</evidence>
<dbReference type="GO" id="GO:0003755">
    <property type="term" value="F:peptidyl-prolyl cis-trans isomerase activity"/>
    <property type="evidence" value="ECO:0007669"/>
    <property type="project" value="UniProtKB-KW"/>
</dbReference>
<dbReference type="SUPFAM" id="SSF50891">
    <property type="entry name" value="Cyclophilin-like"/>
    <property type="match status" value="1"/>
</dbReference>
<evidence type="ECO:0000313" key="14">
    <source>
        <dbReference type="EMBL" id="JAC70113.1"/>
    </source>
</evidence>
<dbReference type="CDD" id="cd16663">
    <property type="entry name" value="RING-Ubox_PPIL2"/>
    <property type="match status" value="1"/>
</dbReference>
<dbReference type="Gene3D" id="3.30.40.10">
    <property type="entry name" value="Zinc/RING finger domain, C3HC4 (zinc finger)"/>
    <property type="match status" value="1"/>
</dbReference>
<name>A0A061RDU6_9CHLO</name>
<dbReference type="InterPro" id="IPR029000">
    <property type="entry name" value="Cyclophilin-like_dom_sf"/>
</dbReference>
<comment type="function">
    <text evidence="3">May catalyze the cis-trans isomerization of proline imidic peptide bonds in oligopeptides thereby assisting the folding of proteins. May also function as a chaperone, playing a role in intracellular transport of proteins. May also have a protein ubiquitin ligase activity acting as an E3 ubiquitin protein ligase or as a ubiquitin-ubiquitin ligase promoting elongation of ubiquitin chains on proteins.</text>
</comment>
<feature type="region of interest" description="Disordered" evidence="11">
    <location>
        <begin position="214"/>
        <end position="306"/>
    </location>
</feature>
<evidence type="ECO:0000256" key="1">
    <source>
        <dbReference type="ARBA" id="ARBA00000900"/>
    </source>
</evidence>
<dbReference type="FunFam" id="3.30.40.10:FF:000079">
    <property type="entry name" value="Peptidyl-prolyl cis-trans isomerase 2"/>
    <property type="match status" value="1"/>
</dbReference>
<dbReference type="PROSITE" id="PS51698">
    <property type="entry name" value="U_BOX"/>
    <property type="match status" value="1"/>
</dbReference>
<proteinExistence type="inferred from homology"/>
<feature type="domain" description="U-box" evidence="13">
    <location>
        <begin position="34"/>
        <end position="107"/>
    </location>
</feature>
<dbReference type="InterPro" id="IPR003613">
    <property type="entry name" value="Ubox_domain"/>
</dbReference>
<feature type="domain" description="PPIase cyclophilin-type" evidence="12">
    <location>
        <begin position="361"/>
        <end position="508"/>
    </location>
</feature>
<evidence type="ECO:0000256" key="8">
    <source>
        <dbReference type="ARBA" id="ARBA00023110"/>
    </source>
</evidence>
<keyword evidence="9 14" id="KW-0413">Isomerase</keyword>
<protein>
    <submittedName>
        <fullName evidence="14">Peptidyl-prolyl cis-trans isomerase-like 2</fullName>
    </submittedName>
</protein>
<dbReference type="PANTHER" id="PTHR45625:SF1">
    <property type="entry name" value="RING-TYPE E3 UBIQUITIN-PROTEIN LIGASE PPIL2"/>
    <property type="match status" value="1"/>
</dbReference>
<dbReference type="InterPro" id="IPR026951">
    <property type="entry name" value="PPIL2_U-box_dom"/>
</dbReference>
<accession>A0A061RDU6</accession>
<evidence type="ECO:0000256" key="3">
    <source>
        <dbReference type="ARBA" id="ARBA00003697"/>
    </source>
</evidence>
<dbReference type="GO" id="GO:0071013">
    <property type="term" value="C:catalytic step 2 spliceosome"/>
    <property type="evidence" value="ECO:0007669"/>
    <property type="project" value="TreeGrafter"/>
</dbReference>
<dbReference type="GO" id="GO:0061630">
    <property type="term" value="F:ubiquitin protein ligase activity"/>
    <property type="evidence" value="ECO:0007669"/>
    <property type="project" value="UniProtKB-EC"/>
</dbReference>
<dbReference type="InterPro" id="IPR002130">
    <property type="entry name" value="Cyclophilin-type_PPIase_dom"/>
</dbReference>
<evidence type="ECO:0000259" key="12">
    <source>
        <dbReference type="PROSITE" id="PS50072"/>
    </source>
</evidence>
<dbReference type="PROSITE" id="PS50072">
    <property type="entry name" value="CSA_PPIASE_2"/>
    <property type="match status" value="1"/>
</dbReference>